<keyword evidence="1" id="KW-0805">Transcription regulation</keyword>
<evidence type="ECO:0000313" key="8">
    <source>
        <dbReference type="Proteomes" id="UP001244552"/>
    </source>
</evidence>
<dbReference type="Gene3D" id="1.10.10.10">
    <property type="entry name" value="Winged helix-like DNA-binding domain superfamily/Winged helix DNA-binding domain"/>
    <property type="match status" value="1"/>
</dbReference>
<dbReference type="PROSITE" id="PS51078">
    <property type="entry name" value="ICLR_ED"/>
    <property type="match status" value="1"/>
</dbReference>
<dbReference type="SUPFAM" id="SSF55781">
    <property type="entry name" value="GAF domain-like"/>
    <property type="match status" value="1"/>
</dbReference>
<accession>A0ABU0MHP6</accession>
<gene>
    <name evidence="7" type="ORF">QO018_001790</name>
</gene>
<dbReference type="SUPFAM" id="SSF46785">
    <property type="entry name" value="Winged helix' DNA-binding domain"/>
    <property type="match status" value="1"/>
</dbReference>
<name>A0ABU0MHP6_9PROT</name>
<dbReference type="Pfam" id="PF09339">
    <property type="entry name" value="HTH_IclR"/>
    <property type="match status" value="1"/>
</dbReference>
<dbReference type="PANTHER" id="PTHR30136:SF34">
    <property type="entry name" value="TRANSCRIPTIONAL REGULATOR"/>
    <property type="match status" value="1"/>
</dbReference>
<evidence type="ECO:0000256" key="1">
    <source>
        <dbReference type="ARBA" id="ARBA00023015"/>
    </source>
</evidence>
<comment type="caution">
    <text evidence="7">The sequence shown here is derived from an EMBL/GenBank/DDBJ whole genome shotgun (WGS) entry which is preliminary data.</text>
</comment>
<reference evidence="7 8" key="1">
    <citation type="submission" date="2023-07" db="EMBL/GenBank/DDBJ databases">
        <title>Genomic Encyclopedia of Type Strains, Phase IV (KMG-IV): sequencing the most valuable type-strain genomes for metagenomic binning, comparative biology and taxonomic classification.</title>
        <authorList>
            <person name="Goeker M."/>
        </authorList>
    </citation>
    <scope>NUCLEOTIDE SEQUENCE [LARGE SCALE GENOMIC DNA]</scope>
    <source>
        <strain evidence="7 8">DSM 19922</strain>
    </source>
</reference>
<protein>
    <submittedName>
        <fullName evidence="7">DNA-binding IclR family transcriptional regulator</fullName>
    </submittedName>
</protein>
<dbReference type="Gene3D" id="3.30.450.40">
    <property type="match status" value="1"/>
</dbReference>
<feature type="region of interest" description="Disordered" evidence="4">
    <location>
        <begin position="33"/>
        <end position="60"/>
    </location>
</feature>
<dbReference type="RefSeq" id="WP_209980260.1">
    <property type="nucleotide sequence ID" value="NZ_JAGINO010000004.1"/>
</dbReference>
<dbReference type="EMBL" id="JAUSVU010000004">
    <property type="protein sequence ID" value="MDQ0532943.1"/>
    <property type="molecule type" value="Genomic_DNA"/>
</dbReference>
<dbReference type="InterPro" id="IPR005471">
    <property type="entry name" value="Tscrpt_reg_IclR_N"/>
</dbReference>
<dbReference type="InterPro" id="IPR036390">
    <property type="entry name" value="WH_DNA-bd_sf"/>
</dbReference>
<dbReference type="InterPro" id="IPR050707">
    <property type="entry name" value="HTH_MetabolicPath_Reg"/>
</dbReference>
<sequence>MRKEAWGPKGTRVAEVSGHEGFRLATQLEERFMDGQASKPRLDGRGSRAGDQGLDAVSKDDEVNSPLFNNSLAKGLDMLAKFRNQRNGLSLVELAELTGMTKSSAQRCTFTLESLGYLTKDPKTRKYKLSPKVLEIGFNYIGNNMLVDFANPYLHNLNKETGETVNLAEPYGSNVIYVSRFQSMSHIVAYMSVGTVIPMHCSSSGRAIMSTYPREQQERILDASHLHAYTDKTVTDTDTILRAVESCRTTGIAYTIEEYFPDDLSLACAIIGANGQAIGAINLSVPSSRWTLDDALARFGPQIKQAAFAVSSLKTL</sequence>
<keyword evidence="2 7" id="KW-0238">DNA-binding</keyword>
<evidence type="ECO:0000256" key="3">
    <source>
        <dbReference type="ARBA" id="ARBA00023163"/>
    </source>
</evidence>
<dbReference type="Pfam" id="PF01614">
    <property type="entry name" value="IclR_C"/>
    <property type="match status" value="1"/>
</dbReference>
<evidence type="ECO:0000259" key="5">
    <source>
        <dbReference type="PROSITE" id="PS51077"/>
    </source>
</evidence>
<proteinExistence type="predicted"/>
<organism evidence="7 8">
    <name type="scientific">Azospirillum picis</name>
    <dbReference type="NCBI Taxonomy" id="488438"/>
    <lineage>
        <taxon>Bacteria</taxon>
        <taxon>Pseudomonadati</taxon>
        <taxon>Pseudomonadota</taxon>
        <taxon>Alphaproteobacteria</taxon>
        <taxon>Rhodospirillales</taxon>
        <taxon>Azospirillaceae</taxon>
        <taxon>Azospirillum</taxon>
    </lineage>
</organism>
<dbReference type="InterPro" id="IPR014757">
    <property type="entry name" value="Tscrpt_reg_IclR_C"/>
</dbReference>
<dbReference type="Proteomes" id="UP001244552">
    <property type="component" value="Unassembled WGS sequence"/>
</dbReference>
<feature type="domain" description="IclR-ED" evidence="6">
    <location>
        <begin position="132"/>
        <end position="316"/>
    </location>
</feature>
<evidence type="ECO:0000256" key="2">
    <source>
        <dbReference type="ARBA" id="ARBA00023125"/>
    </source>
</evidence>
<dbReference type="InterPro" id="IPR029016">
    <property type="entry name" value="GAF-like_dom_sf"/>
</dbReference>
<dbReference type="PANTHER" id="PTHR30136">
    <property type="entry name" value="HELIX-TURN-HELIX TRANSCRIPTIONAL REGULATOR, ICLR FAMILY"/>
    <property type="match status" value="1"/>
</dbReference>
<dbReference type="GO" id="GO:0003677">
    <property type="term" value="F:DNA binding"/>
    <property type="evidence" value="ECO:0007669"/>
    <property type="project" value="UniProtKB-KW"/>
</dbReference>
<dbReference type="InterPro" id="IPR036388">
    <property type="entry name" value="WH-like_DNA-bd_sf"/>
</dbReference>
<keyword evidence="3" id="KW-0804">Transcription</keyword>
<dbReference type="SMART" id="SM00346">
    <property type="entry name" value="HTH_ICLR"/>
    <property type="match status" value="1"/>
</dbReference>
<evidence type="ECO:0000259" key="6">
    <source>
        <dbReference type="PROSITE" id="PS51078"/>
    </source>
</evidence>
<evidence type="ECO:0000313" key="7">
    <source>
        <dbReference type="EMBL" id="MDQ0532943.1"/>
    </source>
</evidence>
<feature type="domain" description="HTH iclR-type" evidence="5">
    <location>
        <begin position="69"/>
        <end position="131"/>
    </location>
</feature>
<keyword evidence="8" id="KW-1185">Reference proteome</keyword>
<dbReference type="PROSITE" id="PS51077">
    <property type="entry name" value="HTH_ICLR"/>
    <property type="match status" value="1"/>
</dbReference>
<evidence type="ECO:0000256" key="4">
    <source>
        <dbReference type="SAM" id="MobiDB-lite"/>
    </source>
</evidence>